<keyword evidence="5" id="KW-1185">Reference proteome</keyword>
<dbReference type="KEGG" id="eus:EUTSA_v10005709mg"/>
<evidence type="ECO:0000256" key="2">
    <source>
        <dbReference type="SAM" id="MobiDB-lite"/>
    </source>
</evidence>
<dbReference type="SUPFAM" id="SSF63748">
    <property type="entry name" value="Tudor/PWWP/MBT"/>
    <property type="match status" value="1"/>
</dbReference>
<dbReference type="InterPro" id="IPR052657">
    <property type="entry name" value="PDP_family_Arabidopsis"/>
</dbReference>
<evidence type="ECO:0000259" key="3">
    <source>
        <dbReference type="PROSITE" id="PS50812"/>
    </source>
</evidence>
<dbReference type="STRING" id="72664.V4KZ07"/>
<evidence type="ECO:0000256" key="1">
    <source>
        <dbReference type="SAM" id="Coils"/>
    </source>
</evidence>
<dbReference type="PANTHER" id="PTHR10688:SF3">
    <property type="entry name" value="PWWP DOMAIN-CONTAINING PROTEIN 6"/>
    <property type="match status" value="1"/>
</dbReference>
<feature type="region of interest" description="Disordered" evidence="2">
    <location>
        <begin position="329"/>
        <end position="435"/>
    </location>
</feature>
<reference evidence="4 5" key="1">
    <citation type="journal article" date="2013" name="Front. Plant Sci.">
        <title>The Reference Genome of the Halophytic Plant Eutrema salsugineum.</title>
        <authorList>
            <person name="Yang R."/>
            <person name="Jarvis D.E."/>
            <person name="Chen H."/>
            <person name="Beilstein M.A."/>
            <person name="Grimwood J."/>
            <person name="Jenkins J."/>
            <person name="Shu S."/>
            <person name="Prochnik S."/>
            <person name="Xin M."/>
            <person name="Ma C."/>
            <person name="Schmutz J."/>
            <person name="Wing R.A."/>
            <person name="Mitchell-Olds T."/>
            <person name="Schumaker K.S."/>
            <person name="Wang X."/>
        </authorList>
    </citation>
    <scope>NUCLEOTIDE SEQUENCE [LARGE SCALE GENOMIC DNA]</scope>
</reference>
<feature type="coiled-coil region" evidence="1">
    <location>
        <begin position="647"/>
        <end position="677"/>
    </location>
</feature>
<dbReference type="eggNOG" id="ENOG502QQX0">
    <property type="taxonomic scope" value="Eukaryota"/>
</dbReference>
<accession>V4KZ07</accession>
<feature type="compositionally biased region" description="Basic and acidic residues" evidence="2">
    <location>
        <begin position="329"/>
        <end position="351"/>
    </location>
</feature>
<proteinExistence type="predicted"/>
<dbReference type="PANTHER" id="PTHR10688">
    <property type="entry name" value="PWWP DOMAIN-CONTAINING PROTEIN"/>
    <property type="match status" value="1"/>
</dbReference>
<dbReference type="OMA" id="IEANEGM"/>
<keyword evidence="1" id="KW-0175">Coiled coil</keyword>
<dbReference type="Gene3D" id="2.30.30.140">
    <property type="match status" value="1"/>
</dbReference>
<dbReference type="Pfam" id="PF00855">
    <property type="entry name" value="PWWP"/>
    <property type="match status" value="1"/>
</dbReference>
<evidence type="ECO:0000313" key="5">
    <source>
        <dbReference type="Proteomes" id="UP000030689"/>
    </source>
</evidence>
<gene>
    <name evidence="4" type="ORF">EUTSA_v10005709mg</name>
</gene>
<sequence>MGNFVTTDSRVSENGVRAVSGHIDGCSDDNLKGNDVKMESVNDAGPIEDYAMSEASSLLNTKQDSRVNCEEEEEINNADDEEENGFRVGDFVWVREVNSHQWWPGKVYDSSDASDLALKQMHKGKLLVAYFWKETFAWCYPAQLKPFIENFREFSKTSGSKSFVRAVEEAVVEIGEHVEHLLVPDEDLVSRVAVNSGVKKGVLVPDVRKEVVSSLVLENPGIVLEDVERLAKTVSFSDLLEIEVLKRKISAFYRSKGRFGLAQYDEHRYIIGLEDKDDEYALDFSKSSWQRALRKCSALGGKKRKYGDEAINVDLADVATTGSTTLRRRLSEVSKNENSDLKQVEETRDAKSFSSRKRKNKRGLEDEDEDGVEKREESNDSNHLEECEKKEDSGMETPMASLCKRLRSDVSSSVERNNGSGETTVQTGKRERKKSKYLSPEYMTDFGWGSRKSKMTKNAAEKALDFVSLEAAPEEVLNLIRSVALDTQYVEDYNSSCDMITEFVSIYRSFTYHDGANHKRNISEEDKQPELKQQVVDEKETVKKMNKRELEEQFSSVELVIKSGFGPSGATLPSKDDLIRTYEKFGALDKNRSCMFDNNSCARVYFLNVSDGEEAFRKSLKKCPFATTSTVTFKLQFPSSDSPENTNEKKEAEIMEIECLKKKLEEMRALLDQSQGEVTQELKMKLEDESRNFLDKVRKMNVCLLVEDFLAFRRQKVLKVSETILCRT</sequence>
<dbReference type="AlphaFoldDB" id="V4KZ07"/>
<dbReference type="InterPro" id="IPR000313">
    <property type="entry name" value="PWWP_dom"/>
</dbReference>
<evidence type="ECO:0000313" key="4">
    <source>
        <dbReference type="EMBL" id="ESQ32683.1"/>
    </source>
</evidence>
<dbReference type="Gramene" id="ESQ32683">
    <property type="protein sequence ID" value="ESQ32683"/>
    <property type="gene ID" value="EUTSA_v10005709mg"/>
</dbReference>
<dbReference type="Proteomes" id="UP000030689">
    <property type="component" value="Unassembled WGS sequence"/>
</dbReference>
<dbReference type="PROSITE" id="PS50812">
    <property type="entry name" value="PWWP"/>
    <property type="match status" value="1"/>
</dbReference>
<feature type="compositionally biased region" description="Polar residues" evidence="2">
    <location>
        <begin position="409"/>
        <end position="427"/>
    </location>
</feature>
<protein>
    <recommendedName>
        <fullName evidence="3">PWWP domain-containing protein</fullName>
    </recommendedName>
</protein>
<organism evidence="4 5">
    <name type="scientific">Eutrema salsugineum</name>
    <name type="common">Saltwater cress</name>
    <name type="synonym">Sisymbrium salsugineum</name>
    <dbReference type="NCBI Taxonomy" id="72664"/>
    <lineage>
        <taxon>Eukaryota</taxon>
        <taxon>Viridiplantae</taxon>
        <taxon>Streptophyta</taxon>
        <taxon>Embryophyta</taxon>
        <taxon>Tracheophyta</taxon>
        <taxon>Spermatophyta</taxon>
        <taxon>Magnoliopsida</taxon>
        <taxon>eudicotyledons</taxon>
        <taxon>Gunneridae</taxon>
        <taxon>Pentapetalae</taxon>
        <taxon>rosids</taxon>
        <taxon>malvids</taxon>
        <taxon>Brassicales</taxon>
        <taxon>Brassicaceae</taxon>
        <taxon>Eutremeae</taxon>
        <taxon>Eutrema</taxon>
    </lineage>
</organism>
<feature type="domain" description="PWWP" evidence="3">
    <location>
        <begin position="88"/>
        <end position="150"/>
    </location>
</feature>
<feature type="compositionally biased region" description="Basic and acidic residues" evidence="2">
    <location>
        <begin position="372"/>
        <end position="393"/>
    </location>
</feature>
<dbReference type="EMBL" id="KI517748">
    <property type="protein sequence ID" value="ESQ32683.1"/>
    <property type="molecule type" value="Genomic_DNA"/>
</dbReference>
<name>V4KZ07_EUTSA</name>
<dbReference type="CDD" id="cd05162">
    <property type="entry name" value="PWWP"/>
    <property type="match status" value="1"/>
</dbReference>